<evidence type="ECO:0000313" key="2">
    <source>
        <dbReference type="EMBL" id="CAF2089384.1"/>
    </source>
</evidence>
<name>A0A816STD6_BRANA</name>
<keyword evidence="1" id="KW-1133">Transmembrane helix</keyword>
<evidence type="ECO:0000256" key="1">
    <source>
        <dbReference type="SAM" id="Phobius"/>
    </source>
</evidence>
<sequence length="141" mass="15788">MHTLIISSCIAAFLYIKHKKIPLDRYQYTPRWFILGLYINTACAAVAIPRYRDPDSDSDSDSSQDDLPYEREPLGLDFLLAECISHGLGLALVVFLLYIISPRLALCVGIPAAVYFIAAIVCVCRLPPDDWQSNQSSRLPL</sequence>
<organism evidence="2">
    <name type="scientific">Brassica napus</name>
    <name type="common">Rape</name>
    <dbReference type="NCBI Taxonomy" id="3708"/>
    <lineage>
        <taxon>Eukaryota</taxon>
        <taxon>Viridiplantae</taxon>
        <taxon>Streptophyta</taxon>
        <taxon>Embryophyta</taxon>
        <taxon>Tracheophyta</taxon>
        <taxon>Spermatophyta</taxon>
        <taxon>Magnoliopsida</taxon>
        <taxon>eudicotyledons</taxon>
        <taxon>Gunneridae</taxon>
        <taxon>Pentapetalae</taxon>
        <taxon>rosids</taxon>
        <taxon>malvids</taxon>
        <taxon>Brassicales</taxon>
        <taxon>Brassicaceae</taxon>
        <taxon>Brassiceae</taxon>
        <taxon>Brassica</taxon>
    </lineage>
</organism>
<accession>A0A816STD6</accession>
<feature type="transmembrane region" description="Helical" evidence="1">
    <location>
        <begin position="106"/>
        <end position="128"/>
    </location>
</feature>
<feature type="transmembrane region" description="Helical" evidence="1">
    <location>
        <begin position="78"/>
        <end position="99"/>
    </location>
</feature>
<dbReference type="AlphaFoldDB" id="A0A816STD6"/>
<reference evidence="2" key="1">
    <citation type="submission" date="2021-01" db="EMBL/GenBank/DDBJ databases">
        <authorList>
            <consortium name="Genoscope - CEA"/>
            <person name="William W."/>
        </authorList>
    </citation>
    <scope>NUCLEOTIDE SEQUENCE</scope>
</reference>
<keyword evidence="1" id="KW-0472">Membrane</keyword>
<dbReference type="Proteomes" id="UP001295469">
    <property type="component" value="Chromosome A06"/>
</dbReference>
<proteinExistence type="predicted"/>
<gene>
    <name evidence="2" type="ORF">DARMORV10_A06P37700.1</name>
</gene>
<keyword evidence="1" id="KW-0812">Transmembrane</keyword>
<feature type="transmembrane region" description="Helical" evidence="1">
    <location>
        <begin position="32"/>
        <end position="51"/>
    </location>
</feature>
<protein>
    <submittedName>
        <fullName evidence="2">(rape) hypothetical protein</fullName>
    </submittedName>
</protein>
<dbReference type="EMBL" id="HG994360">
    <property type="protein sequence ID" value="CAF2089384.1"/>
    <property type="molecule type" value="Genomic_DNA"/>
</dbReference>